<keyword evidence="8" id="KW-0378">Hydrolase</keyword>
<keyword evidence="4" id="KW-1003">Cell membrane</keyword>
<feature type="transmembrane region" description="Helical" evidence="13">
    <location>
        <begin position="92"/>
        <end position="116"/>
    </location>
</feature>
<dbReference type="InterPro" id="IPR044537">
    <property type="entry name" value="Rip2-like"/>
</dbReference>
<evidence type="ECO:0000256" key="1">
    <source>
        <dbReference type="ARBA" id="ARBA00001947"/>
    </source>
</evidence>
<reference evidence="15 16" key="1">
    <citation type="submission" date="2018-08" db="EMBL/GenBank/DDBJ databases">
        <title>A genome reference for cultivated species of the human gut microbiota.</title>
        <authorList>
            <person name="Zou Y."/>
            <person name="Xue W."/>
            <person name="Luo G."/>
        </authorList>
    </citation>
    <scope>NUCLEOTIDE SEQUENCE [LARGE SCALE GENOMIC DNA]</scope>
    <source>
        <strain evidence="15 16">AF37-2AT</strain>
    </source>
</reference>
<evidence type="ECO:0000256" key="4">
    <source>
        <dbReference type="ARBA" id="ARBA00022475"/>
    </source>
</evidence>
<evidence type="ECO:0000313" key="15">
    <source>
        <dbReference type="EMBL" id="RGE87871.1"/>
    </source>
</evidence>
<evidence type="ECO:0000256" key="13">
    <source>
        <dbReference type="SAM" id="Phobius"/>
    </source>
</evidence>
<dbReference type="InterPro" id="IPR052348">
    <property type="entry name" value="Metallopeptidase_M50B"/>
</dbReference>
<keyword evidence="12 13" id="KW-0472">Membrane</keyword>
<keyword evidence="11" id="KW-0482">Metalloprotease</keyword>
<comment type="caution">
    <text evidence="15">The sequence shown here is derived from an EMBL/GenBank/DDBJ whole genome shotgun (WGS) entry which is preliminary data.</text>
</comment>
<comment type="cofactor">
    <cofactor evidence="1">
        <name>Zn(2+)</name>
        <dbReference type="ChEBI" id="CHEBI:29105"/>
    </cofactor>
</comment>
<dbReference type="InterPro" id="IPR008915">
    <property type="entry name" value="Peptidase_M50"/>
</dbReference>
<proteinExistence type="inferred from homology"/>
<feature type="transmembrane region" description="Helical" evidence="13">
    <location>
        <begin position="12"/>
        <end position="34"/>
    </location>
</feature>
<keyword evidence="5 15" id="KW-0645">Protease</keyword>
<dbReference type="EMBL" id="QVLX01000003">
    <property type="protein sequence ID" value="RGE87871.1"/>
    <property type="molecule type" value="Genomic_DNA"/>
</dbReference>
<name>A0A3E3K2S6_9FIRM</name>
<keyword evidence="10 13" id="KW-1133">Transmembrane helix</keyword>
<keyword evidence="16" id="KW-1185">Reference proteome</keyword>
<accession>A0A3E3K2S6</accession>
<evidence type="ECO:0000256" key="3">
    <source>
        <dbReference type="ARBA" id="ARBA00007931"/>
    </source>
</evidence>
<dbReference type="GO" id="GO:0006508">
    <property type="term" value="P:proteolysis"/>
    <property type="evidence" value="ECO:0007669"/>
    <property type="project" value="UniProtKB-KW"/>
</dbReference>
<comment type="similarity">
    <text evidence="3">Belongs to the peptidase M50B family.</text>
</comment>
<dbReference type="PANTHER" id="PTHR35864">
    <property type="entry name" value="ZINC METALLOPROTEASE MJ0611-RELATED"/>
    <property type="match status" value="1"/>
</dbReference>
<dbReference type="Proteomes" id="UP000261080">
    <property type="component" value="Unassembled WGS sequence"/>
</dbReference>
<protein>
    <submittedName>
        <fullName evidence="15">Site-2 protease family protein</fullName>
    </submittedName>
</protein>
<evidence type="ECO:0000256" key="12">
    <source>
        <dbReference type="ARBA" id="ARBA00023136"/>
    </source>
</evidence>
<evidence type="ECO:0000256" key="11">
    <source>
        <dbReference type="ARBA" id="ARBA00023049"/>
    </source>
</evidence>
<dbReference type="CDD" id="cd06158">
    <property type="entry name" value="S2P-M50_like_1"/>
    <property type="match status" value="1"/>
</dbReference>
<comment type="subcellular location">
    <subcellularLocation>
        <location evidence="2">Cell membrane</location>
        <topology evidence="2">Multi-pass membrane protein</topology>
    </subcellularLocation>
</comment>
<keyword evidence="9" id="KW-0862">Zinc</keyword>
<dbReference type="Pfam" id="PF02163">
    <property type="entry name" value="Peptidase_M50"/>
    <property type="match status" value="1"/>
</dbReference>
<evidence type="ECO:0000256" key="7">
    <source>
        <dbReference type="ARBA" id="ARBA00022723"/>
    </source>
</evidence>
<evidence type="ECO:0000256" key="9">
    <source>
        <dbReference type="ARBA" id="ARBA00022833"/>
    </source>
</evidence>
<dbReference type="GO" id="GO:0008237">
    <property type="term" value="F:metallopeptidase activity"/>
    <property type="evidence" value="ECO:0007669"/>
    <property type="project" value="UniProtKB-KW"/>
</dbReference>
<keyword evidence="6 13" id="KW-0812">Transmembrane</keyword>
<evidence type="ECO:0000313" key="16">
    <source>
        <dbReference type="Proteomes" id="UP000261080"/>
    </source>
</evidence>
<dbReference type="GO" id="GO:0046872">
    <property type="term" value="F:metal ion binding"/>
    <property type="evidence" value="ECO:0007669"/>
    <property type="project" value="UniProtKB-KW"/>
</dbReference>
<evidence type="ECO:0000259" key="14">
    <source>
        <dbReference type="Pfam" id="PF02163"/>
    </source>
</evidence>
<feature type="transmembrane region" description="Helical" evidence="13">
    <location>
        <begin position="180"/>
        <end position="198"/>
    </location>
</feature>
<feature type="transmembrane region" description="Helical" evidence="13">
    <location>
        <begin position="54"/>
        <end position="72"/>
    </location>
</feature>
<feature type="transmembrane region" description="Helical" evidence="13">
    <location>
        <begin position="128"/>
        <end position="149"/>
    </location>
</feature>
<organism evidence="15 16">
    <name type="scientific">Sellimonas intestinalis</name>
    <dbReference type="NCBI Taxonomy" id="1653434"/>
    <lineage>
        <taxon>Bacteria</taxon>
        <taxon>Bacillati</taxon>
        <taxon>Bacillota</taxon>
        <taxon>Clostridia</taxon>
        <taxon>Lachnospirales</taxon>
        <taxon>Lachnospiraceae</taxon>
        <taxon>Sellimonas</taxon>
    </lineage>
</organism>
<gene>
    <name evidence="15" type="ORF">DW016_07110</name>
</gene>
<evidence type="ECO:0000256" key="2">
    <source>
        <dbReference type="ARBA" id="ARBA00004651"/>
    </source>
</evidence>
<evidence type="ECO:0000256" key="5">
    <source>
        <dbReference type="ARBA" id="ARBA00022670"/>
    </source>
</evidence>
<evidence type="ECO:0000256" key="10">
    <source>
        <dbReference type="ARBA" id="ARBA00022989"/>
    </source>
</evidence>
<dbReference type="PANTHER" id="PTHR35864:SF1">
    <property type="entry name" value="ZINC METALLOPROTEASE YWHC-RELATED"/>
    <property type="match status" value="1"/>
</dbReference>
<dbReference type="OrthoDB" id="9800627at2"/>
<sequence length="229" mass="26000">MYLNYYLQQLRYIVYMAPVLLIAITAHEFAHGWMSERLGDPTPRADGRMSLNPFRHLDLIGTLCLLFFHMGWAKPVRINTRYYRDRRKGIILVSLAGPVMNFILAFLSILGSGLILRFGNATSELMQTLYLLCYYSAVMNTGLGVFNLIPFPPLDGSNVLEQLVPRVEYFYMRIRPYRTWILLLLLASGVLSRPLTMANSTILGGMWEIVEKVLGFGVQMQSHGGGTIL</sequence>
<evidence type="ECO:0000256" key="8">
    <source>
        <dbReference type="ARBA" id="ARBA00022801"/>
    </source>
</evidence>
<dbReference type="AlphaFoldDB" id="A0A3E3K2S6"/>
<evidence type="ECO:0000256" key="6">
    <source>
        <dbReference type="ARBA" id="ARBA00022692"/>
    </source>
</evidence>
<feature type="domain" description="Peptidase M50" evidence="14">
    <location>
        <begin position="17"/>
        <end position="167"/>
    </location>
</feature>
<keyword evidence="7" id="KW-0479">Metal-binding</keyword>
<dbReference type="RefSeq" id="WP_117493454.1">
    <property type="nucleotide sequence ID" value="NZ_CALBAT010000017.1"/>
</dbReference>
<dbReference type="GO" id="GO:0005886">
    <property type="term" value="C:plasma membrane"/>
    <property type="evidence" value="ECO:0007669"/>
    <property type="project" value="UniProtKB-SubCell"/>
</dbReference>